<keyword evidence="4" id="KW-1185">Reference proteome</keyword>
<evidence type="ECO:0000313" key="3">
    <source>
        <dbReference type="EMBL" id="BDZ46900.1"/>
    </source>
</evidence>
<gene>
    <name evidence="3" type="ORF">GCM10025866_28090</name>
</gene>
<accession>A0ABM8GEX2</accession>
<feature type="domain" description="Fe-S metabolism associated" evidence="2">
    <location>
        <begin position="30"/>
        <end position="146"/>
    </location>
</feature>
<organism evidence="3 4">
    <name type="scientific">Naasia aerilata</name>
    <dbReference type="NCBI Taxonomy" id="1162966"/>
    <lineage>
        <taxon>Bacteria</taxon>
        <taxon>Bacillati</taxon>
        <taxon>Actinomycetota</taxon>
        <taxon>Actinomycetes</taxon>
        <taxon>Micrococcales</taxon>
        <taxon>Microbacteriaceae</taxon>
        <taxon>Naasia</taxon>
    </lineage>
</organism>
<dbReference type="PANTHER" id="PTHR43597:SF5">
    <property type="entry name" value="SUFE-LIKE PROTEIN 2, CHLOROPLASTIC"/>
    <property type="match status" value="1"/>
</dbReference>
<evidence type="ECO:0000313" key="4">
    <source>
        <dbReference type="Proteomes" id="UP001321498"/>
    </source>
</evidence>
<dbReference type="PANTHER" id="PTHR43597">
    <property type="entry name" value="SULFUR ACCEPTOR PROTEIN CSDE"/>
    <property type="match status" value="1"/>
</dbReference>
<dbReference type="Gene3D" id="3.90.1010.10">
    <property type="match status" value="1"/>
</dbReference>
<sequence length="154" mass="16782">MRDNRVVTETGTTALPHALADIRDEFLALGLKDRLQLLLEFSNELPELPEHLRDKTDLFEQVVECQSPVFIDVKIEDAAVQLYATAPRESPTTRGFASILVQGITGLSPAEVLAIPSDFPQMLGLGEAVSPLRLRGMSGMLGRTKRQIAAKSAA</sequence>
<evidence type="ECO:0000256" key="1">
    <source>
        <dbReference type="ARBA" id="ARBA00010282"/>
    </source>
</evidence>
<proteinExistence type="inferred from homology"/>
<reference evidence="4" key="1">
    <citation type="journal article" date="2019" name="Int. J. Syst. Evol. Microbiol.">
        <title>The Global Catalogue of Microorganisms (GCM) 10K type strain sequencing project: providing services to taxonomists for standard genome sequencing and annotation.</title>
        <authorList>
            <consortium name="The Broad Institute Genomics Platform"/>
            <consortium name="The Broad Institute Genome Sequencing Center for Infectious Disease"/>
            <person name="Wu L."/>
            <person name="Ma J."/>
        </authorList>
    </citation>
    <scope>NUCLEOTIDE SEQUENCE [LARGE SCALE GENOMIC DNA]</scope>
    <source>
        <strain evidence="4">NBRC 108725</strain>
    </source>
</reference>
<dbReference type="SUPFAM" id="SSF82649">
    <property type="entry name" value="SufE/NifU"/>
    <property type="match status" value="1"/>
</dbReference>
<dbReference type="Pfam" id="PF02657">
    <property type="entry name" value="SufE"/>
    <property type="match status" value="1"/>
</dbReference>
<comment type="similarity">
    <text evidence="1">Belongs to the SufE family.</text>
</comment>
<protein>
    <submittedName>
        <fullName evidence="3">Cysteine desulfurization protein SufE</fullName>
    </submittedName>
</protein>
<dbReference type="EMBL" id="AP027731">
    <property type="protein sequence ID" value="BDZ46900.1"/>
    <property type="molecule type" value="Genomic_DNA"/>
</dbReference>
<dbReference type="Proteomes" id="UP001321498">
    <property type="component" value="Chromosome"/>
</dbReference>
<evidence type="ECO:0000259" key="2">
    <source>
        <dbReference type="Pfam" id="PF02657"/>
    </source>
</evidence>
<name>A0ABM8GEX2_9MICO</name>
<dbReference type="InterPro" id="IPR003808">
    <property type="entry name" value="Fe-S_metab-assoc_dom"/>
</dbReference>